<evidence type="ECO:0000259" key="2">
    <source>
        <dbReference type="Pfam" id="PF13860"/>
    </source>
</evidence>
<keyword evidence="1" id="KW-0732">Signal</keyword>
<protein>
    <recommendedName>
        <fullName evidence="2">FlgD/Vpr Ig-like domain-containing protein</fullName>
    </recommendedName>
</protein>
<name>A0A855XDN4_9BACT</name>
<sequence>MKGLVPMDQGYRWIVTMSRMLMILAGAAAIASAASAQDIVWSKHYGGIYNEGGYACALTPAGGYAAVGSTFSYGAGDHDVYLVCTDSLGDTLWSRTYGGSLADYGHDLILAPDSGFVIVGTTLSFGRGKEDLYLIRTNRYGDPLWSRTYGGAQTDEGWSIRATRDGGFILCGTTASSGAGYGDLWLIKVNSIGDSIWAKTYGGAGGESGFAVRETTDDGFIAVGCTGSFGEGYSSVYTVRVSSTGDSLWARTYGGAKADVGYSVENTLDLGFIIAGSTASFGLGYSDAYIVKLDGAGNVEWQNTFGGTKDDRAYSVCPTVDGGYVIGGTTESFGAGGSDQYVVKADPLGYETWSRTFGGRQADYCRAIAINRAGNLVLAGYTYSFSSGGSDLYVSAVSNENTTDVYEPENTPLPGTFALSQNYPNPFNMNTQIQFTLPHRAEVALTIYNVLGQVVRAFAPEKLPAGTFSVTWDGNADGGRPLASGIYFYRLTTTDFTATRKMVLLK</sequence>
<dbReference type="InterPro" id="IPR026444">
    <property type="entry name" value="Secre_tail"/>
</dbReference>
<dbReference type="NCBIfam" id="TIGR04183">
    <property type="entry name" value="Por_Secre_tail"/>
    <property type="match status" value="1"/>
</dbReference>
<dbReference type="InterPro" id="IPR025965">
    <property type="entry name" value="FlgD/Vpr_Ig-like"/>
</dbReference>
<gene>
    <name evidence="3" type="ORF">C3F09_01095</name>
</gene>
<evidence type="ECO:0000256" key="1">
    <source>
        <dbReference type="SAM" id="SignalP"/>
    </source>
</evidence>
<dbReference type="PANTHER" id="PTHR42754">
    <property type="entry name" value="ENDOGLUCANASE"/>
    <property type="match status" value="1"/>
</dbReference>
<dbReference type="AlphaFoldDB" id="A0A855XDN4"/>
<reference evidence="3 4" key="1">
    <citation type="journal article" date="2018" name="ISME J.">
        <title>A methanotrophic archaeon couples anaerobic oxidation of methane to Fe(III) reduction.</title>
        <authorList>
            <person name="Cai C."/>
            <person name="Leu A.O."/>
            <person name="Xie G.J."/>
            <person name="Guo J."/>
            <person name="Feng Y."/>
            <person name="Zhao J.X."/>
            <person name="Tyson G.W."/>
            <person name="Yuan Z."/>
            <person name="Hu S."/>
        </authorList>
    </citation>
    <scope>NUCLEOTIDE SEQUENCE [LARGE SCALE GENOMIC DNA]</scope>
    <source>
        <strain evidence="3">FeB_12</strain>
    </source>
</reference>
<organism evidence="3 4">
    <name type="scientific">candidate division GN15 bacterium</name>
    <dbReference type="NCBI Taxonomy" id="2072418"/>
    <lineage>
        <taxon>Bacteria</taxon>
        <taxon>candidate division GN15</taxon>
    </lineage>
</organism>
<dbReference type="PANTHER" id="PTHR42754:SF1">
    <property type="entry name" value="LIPOPROTEIN"/>
    <property type="match status" value="1"/>
</dbReference>
<comment type="caution">
    <text evidence="3">The sequence shown here is derived from an EMBL/GenBank/DDBJ whole genome shotgun (WGS) entry which is preliminary data.</text>
</comment>
<evidence type="ECO:0000313" key="4">
    <source>
        <dbReference type="Proteomes" id="UP000250918"/>
    </source>
</evidence>
<feature type="signal peptide" evidence="1">
    <location>
        <begin position="1"/>
        <end position="36"/>
    </location>
</feature>
<proteinExistence type="predicted"/>
<dbReference type="Pfam" id="PF13860">
    <property type="entry name" value="FlgD_ig"/>
    <property type="match status" value="1"/>
</dbReference>
<feature type="chain" id="PRO_5032724959" description="FlgD/Vpr Ig-like domain-containing protein" evidence="1">
    <location>
        <begin position="37"/>
        <end position="506"/>
    </location>
</feature>
<evidence type="ECO:0000313" key="3">
    <source>
        <dbReference type="EMBL" id="PWB76173.1"/>
    </source>
</evidence>
<accession>A0A855XDN4</accession>
<feature type="domain" description="FlgD/Vpr Ig-like" evidence="2">
    <location>
        <begin position="430"/>
        <end position="494"/>
    </location>
</feature>
<dbReference type="Gene3D" id="2.60.40.4070">
    <property type="match status" value="1"/>
</dbReference>
<dbReference type="Proteomes" id="UP000250918">
    <property type="component" value="Unassembled WGS sequence"/>
</dbReference>
<dbReference type="EMBL" id="PQAP01000004">
    <property type="protein sequence ID" value="PWB76173.1"/>
    <property type="molecule type" value="Genomic_DNA"/>
</dbReference>